<evidence type="ECO:0000259" key="2">
    <source>
        <dbReference type="Pfam" id="PF11611"/>
    </source>
</evidence>
<dbReference type="Gene3D" id="2.60.40.1240">
    <property type="match status" value="1"/>
</dbReference>
<keyword evidence="4" id="KW-1185">Reference proteome</keyword>
<dbReference type="Pfam" id="PF11611">
    <property type="entry name" value="DUF4352"/>
    <property type="match status" value="1"/>
</dbReference>
<protein>
    <submittedName>
        <fullName evidence="3">DUF4352 domain-containing protein</fullName>
    </submittedName>
</protein>
<evidence type="ECO:0000313" key="4">
    <source>
        <dbReference type="Proteomes" id="UP000277766"/>
    </source>
</evidence>
<dbReference type="AlphaFoldDB" id="A0A431W3B1"/>
<dbReference type="Proteomes" id="UP000277766">
    <property type="component" value="Unassembled WGS sequence"/>
</dbReference>
<sequence>MKLKLSPTEDATLEADGSQSIGVWNVSNVSWNATSNVGGEYGENADDGETFIIIDFTLKNTTNETQSYSSMLDQPQIILENGGLIDADTILSIQAGDQLIDGQIAPGLNRTGRYAFRVPSDQSENMQFQIQFTNGQRLVTEFAQ</sequence>
<feature type="domain" description="DUF4352" evidence="2">
    <location>
        <begin position="24"/>
        <end position="130"/>
    </location>
</feature>
<dbReference type="InterPro" id="IPR029051">
    <property type="entry name" value="DUF4352"/>
</dbReference>
<dbReference type="EMBL" id="RXPE01000003">
    <property type="protein sequence ID" value="RTR29918.1"/>
    <property type="molecule type" value="Genomic_DNA"/>
</dbReference>
<evidence type="ECO:0000256" key="1">
    <source>
        <dbReference type="ARBA" id="ARBA00022729"/>
    </source>
</evidence>
<keyword evidence="1" id="KW-0732">Signal</keyword>
<dbReference type="OrthoDB" id="3831250at2"/>
<comment type="caution">
    <text evidence="3">The sequence shown here is derived from an EMBL/GenBank/DDBJ whole genome shotgun (WGS) entry which is preliminary data.</text>
</comment>
<reference evidence="3 4" key="1">
    <citation type="submission" date="2018-12" db="EMBL/GenBank/DDBJ databases">
        <title>Deinococcus radiophilus ATCC 27603 genome sequencing and assembly.</title>
        <authorList>
            <person name="Maclea K.S."/>
            <person name="Maynard C.R."/>
        </authorList>
    </citation>
    <scope>NUCLEOTIDE SEQUENCE [LARGE SCALE GENOMIC DNA]</scope>
    <source>
        <strain evidence="3 4">ATCC 27603</strain>
    </source>
</reference>
<name>A0A431W3B1_9DEIO</name>
<evidence type="ECO:0000313" key="3">
    <source>
        <dbReference type="EMBL" id="RTR29918.1"/>
    </source>
</evidence>
<accession>A0A431W3B1</accession>
<gene>
    <name evidence="3" type="ORF">EJ104_02960</name>
</gene>
<dbReference type="InterPro" id="IPR029050">
    <property type="entry name" value="Immunoprotect_excell_Ig-like"/>
</dbReference>
<dbReference type="RefSeq" id="WP_126351262.1">
    <property type="nucleotide sequence ID" value="NZ_CP086380.1"/>
</dbReference>
<organism evidence="3 4">
    <name type="scientific">Deinococcus radiophilus</name>
    <dbReference type="NCBI Taxonomy" id="32062"/>
    <lineage>
        <taxon>Bacteria</taxon>
        <taxon>Thermotogati</taxon>
        <taxon>Deinococcota</taxon>
        <taxon>Deinococci</taxon>
        <taxon>Deinococcales</taxon>
        <taxon>Deinococcaceae</taxon>
        <taxon>Deinococcus</taxon>
    </lineage>
</organism>
<proteinExistence type="predicted"/>